<evidence type="ECO:0000313" key="3">
    <source>
        <dbReference type="Proteomes" id="UP000254716"/>
    </source>
</evidence>
<accession>A0A376WD08</accession>
<name>A0A376WD08_ECOLX</name>
<dbReference type="SUPFAM" id="SSF55718">
    <property type="entry name" value="SCP-like"/>
    <property type="match status" value="1"/>
</dbReference>
<dbReference type="InterPro" id="IPR036527">
    <property type="entry name" value="SCP2_sterol-bd_dom_sf"/>
</dbReference>
<evidence type="ECO:0000313" key="2">
    <source>
        <dbReference type="EMBL" id="STJ20728.1"/>
    </source>
</evidence>
<dbReference type="EMBL" id="UGCV01000008">
    <property type="protein sequence ID" value="STJ20728.1"/>
    <property type="molecule type" value="Genomic_DNA"/>
</dbReference>
<organism evidence="2 3">
    <name type="scientific">Escherichia coli</name>
    <dbReference type="NCBI Taxonomy" id="562"/>
    <lineage>
        <taxon>Bacteria</taxon>
        <taxon>Pseudomonadati</taxon>
        <taxon>Pseudomonadota</taxon>
        <taxon>Gammaproteobacteria</taxon>
        <taxon>Enterobacterales</taxon>
        <taxon>Enterobacteriaceae</taxon>
        <taxon>Escherichia</taxon>
    </lineage>
</organism>
<dbReference type="Proteomes" id="UP000254716">
    <property type="component" value="Unassembled WGS sequence"/>
</dbReference>
<gene>
    <name evidence="2" type="ORF">NCTC9081_06319</name>
</gene>
<dbReference type="InterPro" id="IPR052195">
    <property type="entry name" value="Bact_Alkyl/Aryl-Sulfatase"/>
</dbReference>
<reference evidence="2 3" key="1">
    <citation type="submission" date="2018-06" db="EMBL/GenBank/DDBJ databases">
        <authorList>
            <consortium name="Pathogen Informatics"/>
            <person name="Doyle S."/>
        </authorList>
    </citation>
    <scope>NUCLEOTIDE SEQUENCE [LARGE SCALE GENOMIC DNA]</scope>
    <source>
        <strain evidence="2 3">NCTC9081</strain>
    </source>
</reference>
<proteinExistence type="predicted"/>
<dbReference type="GO" id="GO:0018741">
    <property type="term" value="F:linear primary-alkylsulfatase activity"/>
    <property type="evidence" value="ECO:0007669"/>
    <property type="project" value="TreeGrafter"/>
</dbReference>
<dbReference type="Gene3D" id="3.30.1050.10">
    <property type="entry name" value="SCP2 sterol-binding domain"/>
    <property type="match status" value="1"/>
</dbReference>
<evidence type="ECO:0000259" key="1">
    <source>
        <dbReference type="Pfam" id="PF14864"/>
    </source>
</evidence>
<sequence length="98" mass="11125">MLFDFMSVRLDSAKAAGKNISLNFNMSNGDNLNLTLNDSVLNYRKTLQPQADASFYISREDLHAVLTGQAKNGRSGESEESQNYWQWRETGRNYRLSG</sequence>
<dbReference type="Pfam" id="PF14864">
    <property type="entry name" value="Alkyl_sulf_C"/>
    <property type="match status" value="1"/>
</dbReference>
<dbReference type="InterPro" id="IPR029229">
    <property type="entry name" value="Alkyl_sulf_C"/>
</dbReference>
<feature type="domain" description="Alkyl sulfatase C-terminal" evidence="1">
    <location>
        <begin position="1"/>
        <end position="75"/>
    </location>
</feature>
<dbReference type="AlphaFoldDB" id="A0A376WD08"/>
<dbReference type="GO" id="GO:0018909">
    <property type="term" value="P:dodecyl sulfate metabolic process"/>
    <property type="evidence" value="ECO:0007669"/>
    <property type="project" value="TreeGrafter"/>
</dbReference>
<dbReference type="PANTHER" id="PTHR43223">
    <property type="entry name" value="ALKYL/ARYL-SULFATASE"/>
    <property type="match status" value="1"/>
</dbReference>
<dbReference type="GO" id="GO:0030288">
    <property type="term" value="C:outer membrane-bounded periplasmic space"/>
    <property type="evidence" value="ECO:0007669"/>
    <property type="project" value="TreeGrafter"/>
</dbReference>
<protein>
    <submittedName>
        <fullName evidence="2">Metallo-beta-lactamase superfamily protein</fullName>
    </submittedName>
</protein>
<dbReference type="PANTHER" id="PTHR43223:SF1">
    <property type="entry name" value="ALKYL_ARYL-SULFATASE BDS1"/>
    <property type="match status" value="1"/>
</dbReference>